<name>A0AAU6R672_9CAUD</name>
<sequence length="48" mass="5258">MSGIGIVDAFAIVGVCILVIAVWGFTIGALSGLVDWLDRKWRARKARR</sequence>
<keyword evidence="1" id="KW-0472">Membrane</keyword>
<organism evidence="2">
    <name type="scientific">Micrococcus phage Kurnik</name>
    <dbReference type="NCBI Taxonomy" id="3092208"/>
    <lineage>
        <taxon>Viruses</taxon>
        <taxon>Duplodnaviria</taxon>
        <taxon>Heunggongvirae</taxon>
        <taxon>Uroviricota</taxon>
        <taxon>Caudoviricetes</taxon>
    </lineage>
</organism>
<proteinExistence type="predicted"/>
<reference evidence="2" key="1">
    <citation type="submission" date="2023-10" db="EMBL/GenBank/DDBJ databases">
        <title>Two new lytic phages for Micrococcus sp. strain 1402.</title>
        <authorList>
            <person name="Petrzik K."/>
        </authorList>
    </citation>
    <scope>NUCLEOTIDE SEQUENCE</scope>
</reference>
<keyword evidence="1" id="KW-0812">Transmembrane</keyword>
<evidence type="ECO:0000313" key="2">
    <source>
        <dbReference type="EMBL" id="WZE63518.1"/>
    </source>
</evidence>
<feature type="transmembrane region" description="Helical" evidence="1">
    <location>
        <begin position="12"/>
        <end position="37"/>
    </location>
</feature>
<dbReference type="EMBL" id="OR756649">
    <property type="protein sequence ID" value="WZE63518.1"/>
    <property type="molecule type" value="Genomic_DNA"/>
</dbReference>
<protein>
    <submittedName>
        <fullName evidence="2">Uncharacterized protein</fullName>
    </submittedName>
</protein>
<keyword evidence="1" id="KW-1133">Transmembrane helix</keyword>
<evidence type="ECO:0000256" key="1">
    <source>
        <dbReference type="SAM" id="Phobius"/>
    </source>
</evidence>
<accession>A0AAU6R672</accession>